<protein>
    <recommendedName>
        <fullName evidence="1">LYC1 C-terminal domain-containing protein</fullName>
    </recommendedName>
</protein>
<dbReference type="PANTHER" id="PTHR34815:SF2">
    <property type="entry name" value="N-ACETYLTRANSFERASE DOMAIN-CONTAINING PROTEIN"/>
    <property type="match status" value="1"/>
</dbReference>
<keyword evidence="3" id="KW-1185">Reference proteome</keyword>
<dbReference type="OrthoDB" id="2020070at2759"/>
<dbReference type="EMBL" id="KQ087220">
    <property type="protein sequence ID" value="KLT41293.1"/>
    <property type="molecule type" value="Genomic_DNA"/>
</dbReference>
<evidence type="ECO:0000313" key="3">
    <source>
        <dbReference type="Proteomes" id="UP000053611"/>
    </source>
</evidence>
<reference evidence="2 3" key="1">
    <citation type="submission" date="2015-03" db="EMBL/GenBank/DDBJ databases">
        <title>Genomics and transcriptomics of the oil-accumulating basidiomycete yeast T. oleaginosus allow insights into substrate utilization and the diverse evolutionary trajectories of mating systems in fungi.</title>
        <authorList>
            <consortium name="DOE Joint Genome Institute"/>
            <person name="Kourist R."/>
            <person name="Kracht O."/>
            <person name="Bracharz F."/>
            <person name="Lipzen A."/>
            <person name="Nolan M."/>
            <person name="Ohm R."/>
            <person name="Grigoriev I."/>
            <person name="Sun S."/>
            <person name="Heitman J."/>
            <person name="Bruck T."/>
            <person name="Nowrousian M."/>
        </authorList>
    </citation>
    <scope>NUCLEOTIDE SEQUENCE [LARGE SCALE GENOMIC DNA]</scope>
    <source>
        <strain evidence="2 3">IBC0246</strain>
    </source>
</reference>
<dbReference type="Pfam" id="PF22998">
    <property type="entry name" value="GNAT_LYC1-like"/>
    <property type="match status" value="1"/>
</dbReference>
<accession>A0A0J0XJM7</accession>
<dbReference type="GeneID" id="28984182"/>
<dbReference type="InterPro" id="IPR055100">
    <property type="entry name" value="GNAT_LYC1-like"/>
</dbReference>
<dbReference type="Proteomes" id="UP000053611">
    <property type="component" value="Unassembled WGS sequence"/>
</dbReference>
<feature type="domain" description="LYC1 C-terminal" evidence="1">
    <location>
        <begin position="201"/>
        <end position="374"/>
    </location>
</feature>
<dbReference type="PANTHER" id="PTHR34815">
    <property type="entry name" value="LYSINE ACETYLTRANSFERASE"/>
    <property type="match status" value="1"/>
</dbReference>
<dbReference type="InterPro" id="IPR053013">
    <property type="entry name" value="LAT"/>
</dbReference>
<dbReference type="AlphaFoldDB" id="A0A0J0XJM7"/>
<sequence>MSLSDLTIVPATREQQRQATANCYPQWGAPRGVATLEAYERIDDELNSPENLWSQPGRFTAWVLVPRADPGTTDILAACETYRRVALVQRPCGRVEEVATYAIASVFTPAHKRRKGYAKHMLRLVHYVLSPREHMPPFPAKWGVPPPAFFGDAAFSVLYSDVGPDYYATCTKGETEPGWVAVHCPHRIFKVPSPGPGPISLPPDTQLLNLEDAGELEAPATDTLRQEMQELPSIDRPRAAILPQAGWFRQYPTRLEVFARNIGKDGSRHLKRCGMRFGEGKDRPYILYTVEPKEKGSSVLRLLIAHIQQPVSFEQLVAAAHAEGAEEIEVWGSNGSYDEHEHTLNAKDHIPALAQYGMGSDDVEWLWNEHCFWC</sequence>
<dbReference type="STRING" id="879819.A0A0J0XJM7"/>
<proteinExistence type="predicted"/>
<evidence type="ECO:0000313" key="2">
    <source>
        <dbReference type="EMBL" id="KLT41293.1"/>
    </source>
</evidence>
<name>A0A0J0XJM7_9TREE</name>
<gene>
    <name evidence="2" type="ORF">CC85DRAFT_286609</name>
</gene>
<organism evidence="2 3">
    <name type="scientific">Cutaneotrichosporon oleaginosum</name>
    <dbReference type="NCBI Taxonomy" id="879819"/>
    <lineage>
        <taxon>Eukaryota</taxon>
        <taxon>Fungi</taxon>
        <taxon>Dikarya</taxon>
        <taxon>Basidiomycota</taxon>
        <taxon>Agaricomycotina</taxon>
        <taxon>Tremellomycetes</taxon>
        <taxon>Trichosporonales</taxon>
        <taxon>Trichosporonaceae</taxon>
        <taxon>Cutaneotrichosporon</taxon>
    </lineage>
</organism>
<evidence type="ECO:0000259" key="1">
    <source>
        <dbReference type="Pfam" id="PF22998"/>
    </source>
</evidence>